<dbReference type="EMBL" id="CM043015">
    <property type="protein sequence ID" value="KAI4472000.1"/>
    <property type="molecule type" value="Genomic_DNA"/>
</dbReference>
<protein>
    <submittedName>
        <fullName evidence="1">Adenylyl cyclase-associated protein</fullName>
    </submittedName>
</protein>
<comment type="caution">
    <text evidence="1">The sequence shown here is derived from an EMBL/GenBank/DDBJ whole genome shotgun (WGS) entry which is preliminary data.</text>
</comment>
<evidence type="ECO:0000313" key="1">
    <source>
        <dbReference type="EMBL" id="KAI4472000.1"/>
    </source>
</evidence>
<accession>A0ACB9TZG1</accession>
<organism evidence="1 2">
    <name type="scientific">Holotrichia oblita</name>
    <name type="common">Chafer beetle</name>
    <dbReference type="NCBI Taxonomy" id="644536"/>
    <lineage>
        <taxon>Eukaryota</taxon>
        <taxon>Metazoa</taxon>
        <taxon>Ecdysozoa</taxon>
        <taxon>Arthropoda</taxon>
        <taxon>Hexapoda</taxon>
        <taxon>Insecta</taxon>
        <taxon>Pterygota</taxon>
        <taxon>Neoptera</taxon>
        <taxon>Endopterygota</taxon>
        <taxon>Coleoptera</taxon>
        <taxon>Polyphaga</taxon>
        <taxon>Scarabaeiformia</taxon>
        <taxon>Scarabaeidae</taxon>
        <taxon>Melolonthinae</taxon>
        <taxon>Holotrichia</taxon>
    </lineage>
</organism>
<sequence length="181" mass="20537">MALHSTGAIIRSNPPFEGNISEKPRMYKLGRKWLVEHQHEQKELLIDETNMNEVVYMYKCSESFLRIKGKINTITMDSCRKTSLVFDSVVASMEFINCQSVEMQVLGTVGTISIDNTSGCKIYLSRDSLDVEITSSKSNEMNIMLPKENGEYIELAIPEQCKTVVNEDRKSINTCVVENKI</sequence>
<evidence type="ECO:0000313" key="2">
    <source>
        <dbReference type="Proteomes" id="UP001056778"/>
    </source>
</evidence>
<dbReference type="Proteomes" id="UP001056778">
    <property type="component" value="Chromosome 1"/>
</dbReference>
<keyword evidence="2" id="KW-1185">Reference proteome</keyword>
<reference evidence="1" key="1">
    <citation type="submission" date="2022-04" db="EMBL/GenBank/DDBJ databases">
        <title>Chromosome-scale genome assembly of Holotrichia oblita Faldermann.</title>
        <authorList>
            <person name="Rongchong L."/>
        </authorList>
    </citation>
    <scope>NUCLEOTIDE SEQUENCE</scope>
    <source>
        <strain evidence="1">81SQS9</strain>
    </source>
</reference>
<proteinExistence type="predicted"/>
<gene>
    <name evidence="1" type="ORF">MML48_1g13357</name>
</gene>
<name>A0ACB9TZG1_HOLOL</name>